<gene>
    <name evidence="1" type="ORF">PCANC_06634</name>
</gene>
<proteinExistence type="predicted"/>
<name>A0A2N5T043_9BASI</name>
<dbReference type="Proteomes" id="UP000235388">
    <property type="component" value="Unassembled WGS sequence"/>
</dbReference>
<dbReference type="OrthoDB" id="2518916at2759"/>
<evidence type="ECO:0000313" key="1">
    <source>
        <dbReference type="EMBL" id="PLW18815.1"/>
    </source>
</evidence>
<dbReference type="PANTHER" id="PTHR33069:SF3">
    <property type="entry name" value="DYNEIN HEAVY CHAIN TAIL DOMAIN-CONTAINING PROTEIN"/>
    <property type="match status" value="1"/>
</dbReference>
<organism evidence="1 2">
    <name type="scientific">Puccinia coronata f. sp. avenae</name>
    <dbReference type="NCBI Taxonomy" id="200324"/>
    <lineage>
        <taxon>Eukaryota</taxon>
        <taxon>Fungi</taxon>
        <taxon>Dikarya</taxon>
        <taxon>Basidiomycota</taxon>
        <taxon>Pucciniomycotina</taxon>
        <taxon>Pucciniomycetes</taxon>
        <taxon>Pucciniales</taxon>
        <taxon>Pucciniaceae</taxon>
        <taxon>Puccinia</taxon>
    </lineage>
</organism>
<evidence type="ECO:0000313" key="2">
    <source>
        <dbReference type="Proteomes" id="UP000235388"/>
    </source>
</evidence>
<dbReference type="AlphaFoldDB" id="A0A2N5T043"/>
<dbReference type="PANTHER" id="PTHR33069">
    <property type="entry name" value="CHROMOSOME 7, WHOLE GENOME SHOTGUN SEQUENCE-RELATED"/>
    <property type="match status" value="1"/>
</dbReference>
<protein>
    <submittedName>
        <fullName evidence="1">Uncharacterized protein</fullName>
    </submittedName>
</protein>
<comment type="caution">
    <text evidence="1">The sequence shown here is derived from an EMBL/GenBank/DDBJ whole genome shotgun (WGS) entry which is preliminary data.</text>
</comment>
<dbReference type="EMBL" id="PGCJ01000824">
    <property type="protein sequence ID" value="PLW18815.1"/>
    <property type="molecule type" value="Genomic_DNA"/>
</dbReference>
<sequence>MSELAGPDAEAPPPEDQIVAILTRLTDKWNGWIDMPGFDEREERTEPLPILPEEISPKKEKLLEIQTSMLPQVKQQLNNLLRAFGLGEDAPKDSSPQLAEVLDIMTKFGPAIDHINSAIDYLAPWRIEGVVYRTTSLDANDGTLKKIRTDYLKSDLLILLNEKFERGYFFKTSNDIRGLFLNYMEYIRSGQLYPDHPSHFEDDESKPKLKDRIIQQTALICRKVDTMIDRSTRSDLGMLQVDWKLFVGYMSDLLPRFTSTTQALKKANKPEPATPDQSDIPNDLPRLVKALVIKLLEQAVILVKLNRIFLNKLLDTPTRKTPITIGGNLSSNLLAQLRGNAREVTCQIEYLARDLIEIAKAQHITIDLARGIIRDIARAARGIDREWKLLPNLILPPASAVDPPSGQAVFDDLFSDIIPPFNLAFQNIMDTSDSLLCLLQEKLPQSHHGRFDARGDDGLTFH</sequence>
<accession>A0A2N5T043</accession>
<keyword evidence="2" id="KW-1185">Reference proteome</keyword>
<reference evidence="1 2" key="1">
    <citation type="submission" date="2017-11" db="EMBL/GenBank/DDBJ databases">
        <title>De novo assembly and phasing of dikaryotic genomes from two isolates of Puccinia coronata f. sp. avenae, the causal agent of oat crown rust.</title>
        <authorList>
            <person name="Miller M.E."/>
            <person name="Zhang Y."/>
            <person name="Omidvar V."/>
            <person name="Sperschneider J."/>
            <person name="Schwessinger B."/>
            <person name="Raley C."/>
            <person name="Palmer J.M."/>
            <person name="Garnica D."/>
            <person name="Upadhyaya N."/>
            <person name="Rathjen J."/>
            <person name="Taylor J.M."/>
            <person name="Park R.F."/>
            <person name="Dodds P.N."/>
            <person name="Hirsch C.D."/>
            <person name="Kianian S.F."/>
            <person name="Figueroa M."/>
        </authorList>
    </citation>
    <scope>NUCLEOTIDE SEQUENCE [LARGE SCALE GENOMIC DNA]</scope>
    <source>
        <strain evidence="1">12NC29</strain>
    </source>
</reference>